<dbReference type="Pfam" id="PF08447">
    <property type="entry name" value="PAS_3"/>
    <property type="match status" value="1"/>
</dbReference>
<dbReference type="PANTHER" id="PTHR32089">
    <property type="entry name" value="METHYL-ACCEPTING CHEMOTAXIS PROTEIN MCPB"/>
    <property type="match status" value="1"/>
</dbReference>
<dbReference type="CDD" id="cd00130">
    <property type="entry name" value="PAS"/>
    <property type="match status" value="1"/>
</dbReference>
<dbReference type="Proteomes" id="UP000236248">
    <property type="component" value="Chromosome NCAV"/>
</dbReference>
<dbReference type="InterPro" id="IPR000014">
    <property type="entry name" value="PAS"/>
</dbReference>
<dbReference type="PROSITE" id="PS50112">
    <property type="entry name" value="PAS"/>
    <property type="match status" value="1"/>
</dbReference>
<dbReference type="SUPFAM" id="SSF58104">
    <property type="entry name" value="Methyl-accepting chemotaxis protein (MCP) signaling domain"/>
    <property type="match status" value="1"/>
</dbReference>
<dbReference type="Gene3D" id="3.30.450.20">
    <property type="entry name" value="PAS domain"/>
    <property type="match status" value="1"/>
</dbReference>
<dbReference type="SUPFAM" id="SSF55785">
    <property type="entry name" value="PYP-like sensor domain (PAS domain)"/>
    <property type="match status" value="1"/>
</dbReference>
<evidence type="ECO:0000256" key="3">
    <source>
        <dbReference type="PROSITE-ProRule" id="PRU00284"/>
    </source>
</evidence>
<evidence type="ECO:0000313" key="7">
    <source>
        <dbReference type="Proteomes" id="UP000236248"/>
    </source>
</evidence>
<dbReference type="InterPro" id="IPR035965">
    <property type="entry name" value="PAS-like_dom_sf"/>
</dbReference>
<dbReference type="SMART" id="SM00086">
    <property type="entry name" value="PAC"/>
    <property type="match status" value="1"/>
</dbReference>
<evidence type="ECO:0000313" key="6">
    <source>
        <dbReference type="EMBL" id="SPC34477.1"/>
    </source>
</evidence>
<dbReference type="SMART" id="SM00283">
    <property type="entry name" value="MA"/>
    <property type="match status" value="1"/>
</dbReference>
<comment type="similarity">
    <text evidence="2">Belongs to the methyl-accepting chemotaxis (MCP) protein family.</text>
</comment>
<protein>
    <submittedName>
        <fullName evidence="6">Methyl-accepting chemotaxis protein</fullName>
    </submittedName>
</protein>
<reference evidence="7" key="1">
    <citation type="submission" date="2018-01" db="EMBL/GenBank/DDBJ databases">
        <authorList>
            <person name="Kerou L M."/>
        </authorList>
    </citation>
    <scope>NUCLEOTIDE SEQUENCE [LARGE SCALE GENOMIC DNA]</scope>
    <source>
        <strain evidence="7">SCU2</strain>
    </source>
</reference>
<dbReference type="AlphaFoldDB" id="A0A2K5AS64"/>
<dbReference type="InterPro" id="IPR004089">
    <property type="entry name" value="MCPsignal_dom"/>
</dbReference>
<dbReference type="InterPro" id="IPR001610">
    <property type="entry name" value="PAC"/>
</dbReference>
<keyword evidence="7" id="KW-1185">Reference proteome</keyword>
<dbReference type="Pfam" id="PF00015">
    <property type="entry name" value="MCPsignal"/>
    <property type="match status" value="1"/>
</dbReference>
<keyword evidence="1 3" id="KW-0807">Transducer</keyword>
<dbReference type="InterPro" id="IPR013655">
    <property type="entry name" value="PAS_fold_3"/>
</dbReference>
<proteinExistence type="inferred from homology"/>
<evidence type="ECO:0000256" key="1">
    <source>
        <dbReference type="ARBA" id="ARBA00023224"/>
    </source>
</evidence>
<dbReference type="EMBL" id="LT981265">
    <property type="protein sequence ID" value="SPC34477.1"/>
    <property type="molecule type" value="Genomic_DNA"/>
</dbReference>
<dbReference type="KEGG" id="ncv:NCAV_1311"/>
<evidence type="ECO:0000259" key="4">
    <source>
        <dbReference type="PROSITE" id="PS50111"/>
    </source>
</evidence>
<evidence type="ECO:0000256" key="2">
    <source>
        <dbReference type="ARBA" id="ARBA00029447"/>
    </source>
</evidence>
<dbReference type="GO" id="GO:0007165">
    <property type="term" value="P:signal transduction"/>
    <property type="evidence" value="ECO:0007669"/>
    <property type="project" value="UniProtKB-KW"/>
</dbReference>
<feature type="domain" description="Methyl-accepting transducer" evidence="4">
    <location>
        <begin position="38"/>
        <end position="274"/>
    </location>
</feature>
<evidence type="ECO:0000259" key="5">
    <source>
        <dbReference type="PROSITE" id="PS50112"/>
    </source>
</evidence>
<dbReference type="GO" id="GO:0016020">
    <property type="term" value="C:membrane"/>
    <property type="evidence" value="ECO:0007669"/>
    <property type="project" value="InterPro"/>
</dbReference>
<dbReference type="PANTHER" id="PTHR32089:SF112">
    <property type="entry name" value="LYSOZYME-LIKE PROTEIN-RELATED"/>
    <property type="match status" value="1"/>
</dbReference>
<dbReference type="PROSITE" id="PS50111">
    <property type="entry name" value="CHEMOTAXIS_TRANSDUC_2"/>
    <property type="match status" value="1"/>
</dbReference>
<gene>
    <name evidence="6" type="primary">HGP</name>
    <name evidence="6" type="ORF">NCAV_1311</name>
</gene>
<sequence>MINLTINHGMLYIYDMIQASRLDVDDDGITILNEITISIDKLSKNVDKNKLYLDEMFAIVDEYAKGMANISTAVSTITNSIQNISVALSDTSNITNNLAKRSAESADHARQVLVEITKINDVVRSFNSINMKVREEFKAINNIVKFIDKVADRTNLLALNAAIEAARAGEAGRGFAVVAEEVRALAIDTSKNANEIAKMIANISNLVDALSKSIGENIDALNSTVRKVTDILNTLQSMAEGVKSIDENIRQIAVSSQEVAAGSEELTATTEQLKSSTDANMKHVNNISTSLNDMISTIHNMSKITSKLKQIVDVFSCIADASIVSMTDIEGDINYVNKKFLNVSKYSRDELYGQNHRILKSGFHDSSLFESMWRTISNGGTFIGYVRNRAKNGSIYWVKAVIKPTYNSNGKIDGYVAVRTPVTELMVSLGVEDAIRLIAQGKAKKVDPRVRELVDELRYGRYKIYDDYANGY</sequence>
<organism evidence="6 7">
    <name type="scientific">Candidatus Nitrosocaldus cavascurensis</name>
    <dbReference type="NCBI Taxonomy" id="2058097"/>
    <lineage>
        <taxon>Archaea</taxon>
        <taxon>Nitrososphaerota</taxon>
        <taxon>Nitrososphaeria</taxon>
        <taxon>Candidatus Nitrosocaldales</taxon>
        <taxon>Candidatus Nitrosocaldaceae</taxon>
        <taxon>Candidatus Nitrosocaldus</taxon>
    </lineage>
</organism>
<name>A0A2K5AS64_9ARCH</name>
<dbReference type="NCBIfam" id="TIGR00229">
    <property type="entry name" value="sensory_box"/>
    <property type="match status" value="1"/>
</dbReference>
<feature type="domain" description="PAS" evidence="5">
    <location>
        <begin position="304"/>
        <end position="355"/>
    </location>
</feature>
<accession>A0A2K5AS64</accession>
<dbReference type="Gene3D" id="1.10.287.950">
    <property type="entry name" value="Methyl-accepting chemotaxis protein"/>
    <property type="match status" value="1"/>
</dbReference>